<reference evidence="2" key="1">
    <citation type="submission" date="2020-03" db="EMBL/GenBank/DDBJ databases">
        <title>Hybrid Assembly of Korean Phytophthora infestans isolates.</title>
        <authorList>
            <person name="Prokchorchik M."/>
            <person name="Lee Y."/>
            <person name="Seo J."/>
            <person name="Cho J.-H."/>
            <person name="Park Y.-E."/>
            <person name="Jang D.-C."/>
            <person name="Im J.-S."/>
            <person name="Choi J.-G."/>
            <person name="Park H.-J."/>
            <person name="Lee G.-B."/>
            <person name="Lee Y.-G."/>
            <person name="Hong S.-Y."/>
            <person name="Cho K."/>
            <person name="Sohn K.H."/>
        </authorList>
    </citation>
    <scope>NUCLEOTIDE SEQUENCE</scope>
    <source>
        <strain evidence="2">KR_2_A2</strain>
    </source>
</reference>
<feature type="region of interest" description="Disordered" evidence="1">
    <location>
        <begin position="1"/>
        <end position="25"/>
    </location>
</feature>
<comment type="caution">
    <text evidence="2">The sequence shown here is derived from an EMBL/GenBank/DDBJ whole genome shotgun (WGS) entry which is preliminary data.</text>
</comment>
<proteinExistence type="predicted"/>
<evidence type="ECO:0000313" key="2">
    <source>
        <dbReference type="EMBL" id="KAF4131013.1"/>
    </source>
</evidence>
<evidence type="ECO:0000256" key="1">
    <source>
        <dbReference type="SAM" id="MobiDB-lite"/>
    </source>
</evidence>
<gene>
    <name evidence="2" type="ORF">GN958_ATG19797</name>
</gene>
<feature type="region of interest" description="Disordered" evidence="1">
    <location>
        <begin position="261"/>
        <end position="335"/>
    </location>
</feature>
<accession>A0A8S9TSR2</accession>
<dbReference type="AlphaFoldDB" id="A0A8S9TSR2"/>
<evidence type="ECO:0000313" key="3">
    <source>
        <dbReference type="Proteomes" id="UP000704712"/>
    </source>
</evidence>
<protein>
    <submittedName>
        <fullName evidence="2">Uncharacterized protein</fullName>
    </submittedName>
</protein>
<dbReference type="Proteomes" id="UP000704712">
    <property type="component" value="Unassembled WGS sequence"/>
</dbReference>
<feature type="region of interest" description="Disordered" evidence="1">
    <location>
        <begin position="111"/>
        <end position="146"/>
    </location>
</feature>
<name>A0A8S9TSR2_PHYIN</name>
<sequence length="335" mass="37404">MTKSSKKSGTTPTVEDQHRSRLDDEDRTADDAILLHFMNELWRRLRAVLATNSHSVGLDALDRQVLRPFANDTFQAPLVSAVVFLPSPESISDGQVRAHAVFQAPVTQTRSCSRTPLKPPQLRNSWFGDRPAKHTSGASDDSKSPAQEDLGVLFKRHRRRYGQVIASTLDSFEVDSSGYRSIPELLETSQAIDPTRPKNLRRSDKALARVALNVSGRKPPKESWVGNRNRGPWKKLLSDRSLRVTQAEVATLTAGKPVIVHNARPFQTSEQEDDDSDFEENGELTALQPSPPVKYQPSRSPTKHLAYYLGLSSDEEAQEQEEGHPGNEHDDEEIN</sequence>
<feature type="compositionally biased region" description="Basic and acidic residues" evidence="1">
    <location>
        <begin position="15"/>
        <end position="24"/>
    </location>
</feature>
<dbReference type="EMBL" id="JAACNO010002758">
    <property type="protein sequence ID" value="KAF4131013.1"/>
    <property type="molecule type" value="Genomic_DNA"/>
</dbReference>
<feature type="compositionally biased region" description="Acidic residues" evidence="1">
    <location>
        <begin position="270"/>
        <end position="282"/>
    </location>
</feature>
<organism evidence="2 3">
    <name type="scientific">Phytophthora infestans</name>
    <name type="common">Potato late blight agent</name>
    <name type="synonym">Botrytis infestans</name>
    <dbReference type="NCBI Taxonomy" id="4787"/>
    <lineage>
        <taxon>Eukaryota</taxon>
        <taxon>Sar</taxon>
        <taxon>Stramenopiles</taxon>
        <taxon>Oomycota</taxon>
        <taxon>Peronosporomycetes</taxon>
        <taxon>Peronosporales</taxon>
        <taxon>Peronosporaceae</taxon>
        <taxon>Phytophthora</taxon>
    </lineage>
</organism>